<dbReference type="PATRIC" id="fig|243090.15.peg.6135"/>
<name>Q7UIB0_RHOBA</name>
<protein>
    <submittedName>
        <fullName evidence="2">Uncharacterized protein</fullName>
    </submittedName>
</protein>
<evidence type="ECO:0000256" key="1">
    <source>
        <dbReference type="SAM" id="MobiDB-lite"/>
    </source>
</evidence>
<keyword evidence="3" id="KW-1185">Reference proteome</keyword>
<dbReference type="HOGENOM" id="CLU_2143868_0_0_0"/>
<gene>
    <name evidence="2" type="ordered locus">RB12649</name>
</gene>
<sequence>MVRTDVSNNSTHDSCRYRMTEKGPTILVVSRATVADVKRRPAASELPAKDGTSCLARIHRPYACIRLLQHIRSNPLAPSDLDDSVEREQSDRSLYLAKSPGPMRLTEQRFPR</sequence>
<dbReference type="AlphaFoldDB" id="Q7UIB0"/>
<dbReference type="Proteomes" id="UP000001025">
    <property type="component" value="Chromosome"/>
</dbReference>
<dbReference type="EnsemblBacteria" id="CAD77704">
    <property type="protein sequence ID" value="CAD77704"/>
    <property type="gene ID" value="RB12649"/>
</dbReference>
<dbReference type="InParanoid" id="Q7UIB0"/>
<accession>Q7UIB0</accession>
<evidence type="ECO:0000313" key="2">
    <source>
        <dbReference type="EMBL" id="CAD77704.1"/>
    </source>
</evidence>
<dbReference type="EMBL" id="BX294155">
    <property type="protein sequence ID" value="CAD77704.1"/>
    <property type="molecule type" value="Genomic_DNA"/>
</dbReference>
<proteinExistence type="predicted"/>
<reference evidence="2 3" key="1">
    <citation type="journal article" date="2003" name="Proc. Natl. Acad. Sci. U.S.A.">
        <title>Complete genome sequence of the marine planctomycete Pirellula sp. strain 1.</title>
        <authorList>
            <person name="Gloeckner F.O."/>
            <person name="Kube M."/>
            <person name="Bauer M."/>
            <person name="Teeling H."/>
            <person name="Lombardot T."/>
            <person name="Ludwig W."/>
            <person name="Gade D."/>
            <person name="Beck A."/>
            <person name="Borzym K."/>
            <person name="Heitmann K."/>
            <person name="Rabus R."/>
            <person name="Schlesner H."/>
            <person name="Amann R."/>
            <person name="Reinhardt R."/>
        </authorList>
    </citation>
    <scope>NUCLEOTIDE SEQUENCE [LARGE SCALE GENOMIC DNA]</scope>
    <source>
        <strain evidence="3">DSM 10527 / NCIMB 13988 / SH1</strain>
    </source>
</reference>
<dbReference type="KEGG" id="rba:RB12649"/>
<feature type="region of interest" description="Disordered" evidence="1">
    <location>
        <begin position="75"/>
        <end position="112"/>
    </location>
</feature>
<organism evidence="2 3">
    <name type="scientific">Rhodopirellula baltica (strain DSM 10527 / NCIMB 13988 / SH1)</name>
    <dbReference type="NCBI Taxonomy" id="243090"/>
    <lineage>
        <taxon>Bacteria</taxon>
        <taxon>Pseudomonadati</taxon>
        <taxon>Planctomycetota</taxon>
        <taxon>Planctomycetia</taxon>
        <taxon>Pirellulales</taxon>
        <taxon>Pirellulaceae</taxon>
        <taxon>Rhodopirellula</taxon>
    </lineage>
</organism>
<evidence type="ECO:0000313" key="3">
    <source>
        <dbReference type="Proteomes" id="UP000001025"/>
    </source>
</evidence>